<dbReference type="KEGG" id="scm:SCHCO_02481293"/>
<feature type="non-terminal residue" evidence="2">
    <location>
        <position position="171"/>
    </location>
</feature>
<dbReference type="Proteomes" id="UP000007431">
    <property type="component" value="Unassembled WGS sequence"/>
</dbReference>
<dbReference type="EMBL" id="GL377303">
    <property type="protein sequence ID" value="EFJ01271.1"/>
    <property type="molecule type" value="Genomic_DNA"/>
</dbReference>
<dbReference type="HOGENOM" id="CLU_1563773_0_0_1"/>
<proteinExistence type="predicted"/>
<protein>
    <submittedName>
        <fullName evidence="2">Uncharacterized protein</fullName>
    </submittedName>
</protein>
<dbReference type="VEuPathDB" id="FungiDB:SCHCODRAFT_02481293"/>
<gene>
    <name evidence="2" type="ORF">SCHCODRAFT_106008</name>
</gene>
<keyword evidence="3" id="KW-1185">Reference proteome</keyword>
<evidence type="ECO:0000313" key="3">
    <source>
        <dbReference type="Proteomes" id="UP000007431"/>
    </source>
</evidence>
<reference evidence="2 3" key="1">
    <citation type="journal article" date="2010" name="Nat. Biotechnol.">
        <title>Genome sequence of the model mushroom Schizophyllum commune.</title>
        <authorList>
            <person name="Ohm R.A."/>
            <person name="de Jong J.F."/>
            <person name="Lugones L.G."/>
            <person name="Aerts A."/>
            <person name="Kothe E."/>
            <person name="Stajich J.E."/>
            <person name="de Vries R.P."/>
            <person name="Record E."/>
            <person name="Levasseur A."/>
            <person name="Baker S.E."/>
            <person name="Bartholomew K.A."/>
            <person name="Coutinho P.M."/>
            <person name="Erdmann S."/>
            <person name="Fowler T.J."/>
            <person name="Gathman A.C."/>
            <person name="Lombard V."/>
            <person name="Henrissat B."/>
            <person name="Knabe N."/>
            <person name="Kuees U."/>
            <person name="Lilly W.W."/>
            <person name="Lindquist E."/>
            <person name="Lucas S."/>
            <person name="Magnuson J.K."/>
            <person name="Piumi F."/>
            <person name="Raudaskoski M."/>
            <person name="Salamov A."/>
            <person name="Schmutz J."/>
            <person name="Schwarze F.W.M.R."/>
            <person name="vanKuyk P.A."/>
            <person name="Horton J.S."/>
            <person name="Grigoriev I.V."/>
            <person name="Woesten H.A.B."/>
        </authorList>
    </citation>
    <scope>NUCLEOTIDE SEQUENCE [LARGE SCALE GENOMIC DNA]</scope>
    <source>
        <strain evidence="3">H4-8 / FGSC 9210</strain>
    </source>
</reference>
<feature type="compositionally biased region" description="Polar residues" evidence="1">
    <location>
        <begin position="1"/>
        <end position="11"/>
    </location>
</feature>
<dbReference type="RefSeq" id="XP_003036173.1">
    <property type="nucleotide sequence ID" value="XM_003036127.1"/>
</dbReference>
<name>D8PT89_SCHCM</name>
<organism evidence="3">
    <name type="scientific">Schizophyllum commune (strain H4-8 / FGSC 9210)</name>
    <name type="common">Split gill fungus</name>
    <dbReference type="NCBI Taxonomy" id="578458"/>
    <lineage>
        <taxon>Eukaryota</taxon>
        <taxon>Fungi</taxon>
        <taxon>Dikarya</taxon>
        <taxon>Basidiomycota</taxon>
        <taxon>Agaricomycotina</taxon>
        <taxon>Agaricomycetes</taxon>
        <taxon>Agaricomycetidae</taxon>
        <taxon>Agaricales</taxon>
        <taxon>Schizophyllaceae</taxon>
        <taxon>Schizophyllum</taxon>
    </lineage>
</organism>
<feature type="region of interest" description="Disordered" evidence="1">
    <location>
        <begin position="1"/>
        <end position="50"/>
    </location>
</feature>
<feature type="compositionally biased region" description="Basic and acidic residues" evidence="1">
    <location>
        <begin position="37"/>
        <end position="50"/>
    </location>
</feature>
<dbReference type="AlphaFoldDB" id="D8PT89"/>
<sequence length="171" mass="19168">MSSTEDPSSLPATEGATVAPRAEDASGTALPASTSHARSEEPFRATHHSEEAAHLLRYQAHRERHAVVQCGAPWPQADGAQPRRIPELVESTSSIIVCHHPEALHQSLRFARRESPRVYYRQRRRCTASAVAFASNRSQRTTSKPPLPEVIAEVAEYMHQEEDKPHWYRSD</sequence>
<evidence type="ECO:0000256" key="1">
    <source>
        <dbReference type="SAM" id="MobiDB-lite"/>
    </source>
</evidence>
<evidence type="ECO:0000313" key="2">
    <source>
        <dbReference type="EMBL" id="EFJ01271.1"/>
    </source>
</evidence>
<accession>D8PT89</accession>
<dbReference type="GeneID" id="9597187"/>
<dbReference type="InParanoid" id="D8PT89"/>